<dbReference type="Pfam" id="PF09924">
    <property type="entry name" value="LPG_synthase_C"/>
    <property type="match status" value="1"/>
</dbReference>
<gene>
    <name evidence="2" type="ORF">NSPZN2_30326</name>
</gene>
<evidence type="ECO:0000313" key="2">
    <source>
        <dbReference type="EMBL" id="CAE6754326.1"/>
    </source>
</evidence>
<dbReference type="InterPro" id="IPR016181">
    <property type="entry name" value="Acyl_CoA_acyltransferase"/>
</dbReference>
<proteinExistence type="predicted"/>
<dbReference type="InterPro" id="IPR005358">
    <property type="entry name" value="Puta_zinc/iron-chelating_dom"/>
</dbReference>
<feature type="domain" description="Phosphatidylglycerol lysyltransferase C-terminal" evidence="1">
    <location>
        <begin position="234"/>
        <end position="502"/>
    </location>
</feature>
<reference evidence="2 3" key="1">
    <citation type="submission" date="2021-02" db="EMBL/GenBank/DDBJ databases">
        <authorList>
            <person name="Han P."/>
        </authorList>
    </citation>
    <scope>NUCLEOTIDE SEQUENCE [LARGE SCALE GENOMIC DNA]</scope>
    <source>
        <strain evidence="2">Candidatus Nitrospira sp. ZN2</strain>
    </source>
</reference>
<dbReference type="Proteomes" id="UP000675880">
    <property type="component" value="Unassembled WGS sequence"/>
</dbReference>
<comment type="caution">
    <text evidence="2">The sequence shown here is derived from an EMBL/GenBank/DDBJ whole genome shotgun (WGS) entry which is preliminary data.</text>
</comment>
<dbReference type="EMBL" id="CAJNBJ010000016">
    <property type="protein sequence ID" value="CAE6754326.1"/>
    <property type="molecule type" value="Genomic_DNA"/>
</dbReference>
<name>A0ABM8RIA2_9BACT</name>
<organism evidence="2 3">
    <name type="scientific">Nitrospira defluvii</name>
    <dbReference type="NCBI Taxonomy" id="330214"/>
    <lineage>
        <taxon>Bacteria</taxon>
        <taxon>Pseudomonadati</taxon>
        <taxon>Nitrospirota</taxon>
        <taxon>Nitrospiria</taxon>
        <taxon>Nitrospirales</taxon>
        <taxon>Nitrospiraceae</taxon>
        <taxon>Nitrospira</taxon>
    </lineage>
</organism>
<dbReference type="SUPFAM" id="SSF55729">
    <property type="entry name" value="Acyl-CoA N-acyltransferases (Nat)"/>
    <property type="match status" value="2"/>
</dbReference>
<evidence type="ECO:0000313" key="3">
    <source>
        <dbReference type="Proteomes" id="UP000675880"/>
    </source>
</evidence>
<keyword evidence="3" id="KW-1185">Reference proteome</keyword>
<dbReference type="PANTHER" id="PTHR41373">
    <property type="entry name" value="DUF2156 DOMAIN-CONTAINING PROTEIN"/>
    <property type="match status" value="1"/>
</dbReference>
<dbReference type="InterPro" id="IPR016732">
    <property type="entry name" value="UCP018688"/>
</dbReference>
<accession>A0ABM8RIA2</accession>
<dbReference type="Pfam" id="PF03692">
    <property type="entry name" value="CxxCxxCC"/>
    <property type="match status" value="1"/>
</dbReference>
<dbReference type="InterPro" id="IPR024320">
    <property type="entry name" value="LPG_synthase_C"/>
</dbReference>
<sequence length="507" mass="56662">MPPQRMTSPFVQATPAIPSRPVGQSLLQIVPSTACLHCDVCCRFPESDSFLRPFFTADEIRLAVGAGLAPERFSDVEGAQIEVVPNPSGEGYLCPAFDPATSHCRIYDRRPLDCRLYPFALMWDASHTQVLLGWDTKCPYMRDLPSAPIEQAAEGTARWIEEDATLEILARYPRLVGRFQDDVIVLRPLARVTERLQQGRLPVRMQPLTIEDRHRLESALAESPGAQELPLAAASFAFHYIWRHRLTYSWADLHGHLCLFADSPDGIFMVLPPLGTGPLAEPVAAAFRLMRERNGSSSVTRMANVPEASVAELRAAGYVVTAQEPDYLYAAADLADLVGDAYRSPRAACNRFLREHDGVFEPYDPRDRPACLSLFREWSEQKQRAGEDDWAKALLEDATGAHEAALSAYDELGLTGAVVRVQGRIRAYTMGLWLNQSVFCVLLEVADRDMVGAGPFIFREFCRQARNKGACWINTMDDSGLPSLARAKHWYRPARLLPNYTVTEPRR</sequence>
<evidence type="ECO:0000259" key="1">
    <source>
        <dbReference type="Pfam" id="PF09924"/>
    </source>
</evidence>
<protein>
    <recommendedName>
        <fullName evidence="1">Phosphatidylglycerol lysyltransferase C-terminal domain-containing protein</fullName>
    </recommendedName>
</protein>
<dbReference type="PANTHER" id="PTHR41373:SF1">
    <property type="entry name" value="PHOSPHATIDYLGLYCEROL LYSYLTRANSFERASE C-TERMINAL DOMAIN-CONTAINING PROTEIN"/>
    <property type="match status" value="1"/>
</dbReference>
<dbReference type="Gene3D" id="3.40.630.30">
    <property type="match status" value="1"/>
</dbReference>